<evidence type="ECO:0000256" key="5">
    <source>
        <dbReference type="ARBA" id="ARBA00022685"/>
    </source>
</evidence>
<evidence type="ECO:0000256" key="11">
    <source>
        <dbReference type="ARBA" id="ARBA00068934"/>
    </source>
</evidence>
<feature type="chain" id="PRO_5034435480" description="Growth/differentiation factor 15" evidence="13">
    <location>
        <begin position="31"/>
        <end position="304"/>
    </location>
</feature>
<dbReference type="AlphaFoldDB" id="A0A8B7A8B2"/>
<organism evidence="15 16">
    <name type="scientific">Orycteropus afer afer</name>
    <dbReference type="NCBI Taxonomy" id="1230840"/>
    <lineage>
        <taxon>Eukaryota</taxon>
        <taxon>Metazoa</taxon>
        <taxon>Chordata</taxon>
        <taxon>Craniata</taxon>
        <taxon>Vertebrata</taxon>
        <taxon>Euteleostomi</taxon>
        <taxon>Mammalia</taxon>
        <taxon>Eutheria</taxon>
        <taxon>Afrotheria</taxon>
        <taxon>Tubulidentata</taxon>
        <taxon>Orycteropodidae</taxon>
        <taxon>Orycteropus</taxon>
    </lineage>
</organism>
<dbReference type="Gene3D" id="2.10.90.10">
    <property type="entry name" value="Cystine-knot cytokines"/>
    <property type="match status" value="1"/>
</dbReference>
<evidence type="ECO:0000256" key="13">
    <source>
        <dbReference type="SAM" id="SignalP"/>
    </source>
</evidence>
<dbReference type="PANTHER" id="PTHR11848:SF78">
    <property type="entry name" value="GROWTH_DIFFERENTIATION FACTOR 15"/>
    <property type="match status" value="1"/>
</dbReference>
<evidence type="ECO:0000313" key="15">
    <source>
        <dbReference type="Proteomes" id="UP000694850"/>
    </source>
</evidence>
<name>A0A8B7A8B2_ORYAF</name>
<evidence type="ECO:0000256" key="4">
    <source>
        <dbReference type="ARBA" id="ARBA00022525"/>
    </source>
</evidence>
<dbReference type="GeneID" id="103200888"/>
<dbReference type="GO" id="GO:0008083">
    <property type="term" value="F:growth factor activity"/>
    <property type="evidence" value="ECO:0007669"/>
    <property type="project" value="UniProtKB-KW"/>
</dbReference>
<keyword evidence="8" id="KW-1015">Disulfide bond</keyword>
<dbReference type="PANTHER" id="PTHR11848">
    <property type="entry name" value="TGF-BETA FAMILY"/>
    <property type="match status" value="1"/>
</dbReference>
<dbReference type="CDD" id="cd19376">
    <property type="entry name" value="TGF_beta_GDF15"/>
    <property type="match status" value="1"/>
</dbReference>
<evidence type="ECO:0000259" key="14">
    <source>
        <dbReference type="PROSITE" id="PS51362"/>
    </source>
</evidence>
<dbReference type="RefSeq" id="XP_007943667.1">
    <property type="nucleotide sequence ID" value="XM_007945476.1"/>
</dbReference>
<dbReference type="SUPFAM" id="SSF57501">
    <property type="entry name" value="Cystine-knot cytokines"/>
    <property type="match status" value="1"/>
</dbReference>
<keyword evidence="3" id="KW-0202">Cytokine</keyword>
<sequence length="304" mass="33811">MAPPGLTRLSSPALLLQLMLLFSLLPRGDALSLVWKANPGLPEPSEDTSRFLEMQKRYKDLVDQLRVNRSREDSNLDHRTASVFWNLNPEVWPGPGGYVHLRIPRAALSAGRPAALRLHRALLWLSPTAPSSRDVTRPLQRLLARGGPASSVLRLRLSPLPSDREQAAAKPSARLELHLRSRATRRRRSTRVLTAETCAAGEAHCCGVKSRRVMLEELGWADWVLAPRELDVRACVGACPPRFRPASTHSRIKSRLHDLDPGSTPEPCCVPASFEPVVLMHHDSDGRLMLTPYEDILVKDCHCA</sequence>
<keyword evidence="6" id="KW-0372">Hormone</keyword>
<evidence type="ECO:0000256" key="8">
    <source>
        <dbReference type="ARBA" id="ARBA00023157"/>
    </source>
</evidence>
<dbReference type="GO" id="GO:0005615">
    <property type="term" value="C:extracellular space"/>
    <property type="evidence" value="ECO:0007669"/>
    <property type="project" value="UniProtKB-KW"/>
</dbReference>
<dbReference type="SMART" id="SM00204">
    <property type="entry name" value="TGFB"/>
    <property type="match status" value="1"/>
</dbReference>
<evidence type="ECO:0000256" key="9">
    <source>
        <dbReference type="ARBA" id="ARBA00023180"/>
    </source>
</evidence>
<dbReference type="OrthoDB" id="10030979at2759"/>
<proteinExistence type="inferred from homology"/>
<evidence type="ECO:0000256" key="6">
    <source>
        <dbReference type="ARBA" id="ARBA00022702"/>
    </source>
</evidence>
<dbReference type="GO" id="GO:0005179">
    <property type="term" value="F:hormone activity"/>
    <property type="evidence" value="ECO:0007669"/>
    <property type="project" value="UniProtKB-KW"/>
</dbReference>
<dbReference type="InterPro" id="IPR015615">
    <property type="entry name" value="TGF-beta-rel"/>
</dbReference>
<keyword evidence="4" id="KW-0964">Secreted</keyword>
<dbReference type="GO" id="GO:0005125">
    <property type="term" value="F:cytokine activity"/>
    <property type="evidence" value="ECO:0007669"/>
    <property type="project" value="UniProtKB-KW"/>
</dbReference>
<protein>
    <recommendedName>
        <fullName evidence="11">Growth/differentiation factor 15</fullName>
    </recommendedName>
</protein>
<gene>
    <name evidence="16" type="primary">LOC103200888</name>
</gene>
<dbReference type="InterPro" id="IPR029034">
    <property type="entry name" value="Cystine-knot_cytokine"/>
</dbReference>
<comment type="subunit">
    <text evidence="10">Homodimer; disulfide-linked. Interacts with GFRAL and RET; ligand of GFRAL, which mediates GDF15 internalization and cellular signaling through interaction with RET via the formation of a 2:2:2 ternary complex composed of GDF15, GFRAL and RET.</text>
</comment>
<dbReference type="InterPro" id="IPR001839">
    <property type="entry name" value="TGF-b_C"/>
</dbReference>
<dbReference type="Pfam" id="PF00019">
    <property type="entry name" value="TGF_beta"/>
    <property type="match status" value="1"/>
</dbReference>
<keyword evidence="9" id="KW-0325">Glycoprotein</keyword>
<accession>A0A8B7A8B2</accession>
<comment type="subcellular location">
    <subcellularLocation>
        <location evidence="1">Secreted</location>
    </subcellularLocation>
</comment>
<evidence type="ECO:0000256" key="2">
    <source>
        <dbReference type="ARBA" id="ARBA00006656"/>
    </source>
</evidence>
<dbReference type="PROSITE" id="PS51362">
    <property type="entry name" value="TGF_BETA_2"/>
    <property type="match status" value="1"/>
</dbReference>
<evidence type="ECO:0000256" key="12">
    <source>
        <dbReference type="RuleBase" id="RU000354"/>
    </source>
</evidence>
<evidence type="ECO:0000313" key="16">
    <source>
        <dbReference type="RefSeq" id="XP_007943667.1"/>
    </source>
</evidence>
<feature type="domain" description="TGF-beta family profile" evidence="14">
    <location>
        <begin position="185"/>
        <end position="304"/>
    </location>
</feature>
<evidence type="ECO:0000256" key="7">
    <source>
        <dbReference type="ARBA" id="ARBA00022729"/>
    </source>
</evidence>
<keyword evidence="7 13" id="KW-0732">Signal</keyword>
<dbReference type="Proteomes" id="UP000694850">
    <property type="component" value="Unplaced"/>
</dbReference>
<evidence type="ECO:0000256" key="3">
    <source>
        <dbReference type="ARBA" id="ARBA00022514"/>
    </source>
</evidence>
<evidence type="ECO:0000256" key="1">
    <source>
        <dbReference type="ARBA" id="ARBA00004613"/>
    </source>
</evidence>
<reference evidence="16" key="1">
    <citation type="submission" date="2025-08" db="UniProtKB">
        <authorList>
            <consortium name="RefSeq"/>
        </authorList>
    </citation>
    <scope>IDENTIFICATION</scope>
</reference>
<keyword evidence="5" id="KW-0165">Cleavage on pair of basic residues</keyword>
<keyword evidence="12" id="KW-0339">Growth factor</keyword>
<dbReference type="FunFam" id="2.10.90.10:FF:000039">
    <property type="entry name" value="growth/differentiation factor 15"/>
    <property type="match status" value="1"/>
</dbReference>
<evidence type="ECO:0000256" key="10">
    <source>
        <dbReference type="ARBA" id="ARBA00063341"/>
    </source>
</evidence>
<comment type="similarity">
    <text evidence="2 12">Belongs to the TGF-beta family.</text>
</comment>
<keyword evidence="15" id="KW-1185">Reference proteome</keyword>
<feature type="signal peptide" evidence="13">
    <location>
        <begin position="1"/>
        <end position="30"/>
    </location>
</feature>